<dbReference type="HOGENOM" id="CLU_174611_3_0_6"/>
<evidence type="ECO:0000313" key="1">
    <source>
        <dbReference type="EMBL" id="ACX96953.1"/>
    </source>
</evidence>
<dbReference type="PANTHER" id="PTHR34472:SF1">
    <property type="entry name" value="SULFUR CARRIER PROTEIN THIS"/>
    <property type="match status" value="1"/>
</dbReference>
<gene>
    <name evidence="1" type="ordered locus">Hneap_2136</name>
</gene>
<proteinExistence type="predicted"/>
<keyword evidence="2" id="KW-1185">Reference proteome</keyword>
<dbReference type="eggNOG" id="COG2104">
    <property type="taxonomic scope" value="Bacteria"/>
</dbReference>
<accession>D0KW50</accession>
<dbReference type="InterPro" id="IPR003749">
    <property type="entry name" value="ThiS/MoaD-like"/>
</dbReference>
<dbReference type="KEGG" id="hna:Hneap_2136"/>
<dbReference type="CDD" id="cd00565">
    <property type="entry name" value="Ubl_ThiS"/>
    <property type="match status" value="1"/>
</dbReference>
<dbReference type="Pfam" id="PF02597">
    <property type="entry name" value="ThiS"/>
    <property type="match status" value="1"/>
</dbReference>
<dbReference type="AlphaFoldDB" id="D0KW50"/>
<sequence>MTALKSQMTVFVNGVAHGIAQPLTVHDLLMELGLESKRLAVEINGEIVFRDRRDSTLLSEGDRVEIVHAIGGG</sequence>
<dbReference type="PANTHER" id="PTHR34472">
    <property type="entry name" value="SULFUR CARRIER PROTEIN THIS"/>
    <property type="match status" value="1"/>
</dbReference>
<dbReference type="EMBL" id="CP001801">
    <property type="protein sequence ID" value="ACX96953.1"/>
    <property type="molecule type" value="Genomic_DNA"/>
</dbReference>
<dbReference type="InterPro" id="IPR010035">
    <property type="entry name" value="Thi_S"/>
</dbReference>
<reference evidence="1 2" key="1">
    <citation type="submission" date="2009-10" db="EMBL/GenBank/DDBJ databases">
        <title>Complete sequence of Halothiobacillus neapolitanus c2.</title>
        <authorList>
            <consortium name="US DOE Joint Genome Institute"/>
            <person name="Lucas S."/>
            <person name="Copeland A."/>
            <person name="Lapidus A."/>
            <person name="Glavina del Rio T."/>
            <person name="Tice H."/>
            <person name="Bruce D."/>
            <person name="Goodwin L."/>
            <person name="Pitluck S."/>
            <person name="Davenport K."/>
            <person name="Brettin T."/>
            <person name="Detter J.C."/>
            <person name="Han C."/>
            <person name="Tapia R."/>
            <person name="Larimer F."/>
            <person name="Land M."/>
            <person name="Hauser L."/>
            <person name="Kyrpides N."/>
            <person name="Mikhailova N."/>
            <person name="Kerfeld C."/>
            <person name="Cannon G."/>
            <person name="Heinhort S."/>
        </authorList>
    </citation>
    <scope>NUCLEOTIDE SEQUENCE [LARGE SCALE GENOMIC DNA]</scope>
    <source>
        <strain evidence="2">ATCC 23641 / c2</strain>
    </source>
</reference>
<dbReference type="Gene3D" id="3.10.20.30">
    <property type="match status" value="1"/>
</dbReference>
<evidence type="ECO:0000313" key="2">
    <source>
        <dbReference type="Proteomes" id="UP000009102"/>
    </source>
</evidence>
<dbReference type="InterPro" id="IPR016155">
    <property type="entry name" value="Mopterin_synth/thiamin_S_b"/>
</dbReference>
<dbReference type="NCBIfam" id="TIGR01683">
    <property type="entry name" value="thiS"/>
    <property type="match status" value="1"/>
</dbReference>
<dbReference type="STRING" id="555778.Hneap_2136"/>
<organism evidence="1 2">
    <name type="scientific">Halothiobacillus neapolitanus (strain ATCC 23641 / DSM 15147 / CIP 104769 / NCIMB 8539 / c2)</name>
    <name type="common">Thiobacillus neapolitanus</name>
    <dbReference type="NCBI Taxonomy" id="555778"/>
    <lineage>
        <taxon>Bacteria</taxon>
        <taxon>Pseudomonadati</taxon>
        <taxon>Pseudomonadota</taxon>
        <taxon>Gammaproteobacteria</taxon>
        <taxon>Chromatiales</taxon>
        <taxon>Halothiobacillaceae</taxon>
        <taxon>Halothiobacillus</taxon>
    </lineage>
</organism>
<dbReference type="RefSeq" id="WP_012824985.1">
    <property type="nucleotide sequence ID" value="NC_013422.1"/>
</dbReference>
<protein>
    <submittedName>
        <fullName evidence="1">Thiamine biosynthesis protein ThiS</fullName>
    </submittedName>
</protein>
<dbReference type="Proteomes" id="UP000009102">
    <property type="component" value="Chromosome"/>
</dbReference>
<dbReference type="SUPFAM" id="SSF54285">
    <property type="entry name" value="MoaD/ThiS"/>
    <property type="match status" value="1"/>
</dbReference>
<dbReference type="InterPro" id="IPR012675">
    <property type="entry name" value="Beta-grasp_dom_sf"/>
</dbReference>
<name>D0KW50_HALNC</name>